<keyword evidence="9" id="KW-1185">Reference proteome</keyword>
<keyword evidence="3" id="KW-0249">Electron transport</keyword>
<dbReference type="PROSITE" id="PS00194">
    <property type="entry name" value="THIOREDOXIN_1"/>
    <property type="match status" value="1"/>
</dbReference>
<dbReference type="InterPro" id="IPR036249">
    <property type="entry name" value="Thioredoxin-like_sf"/>
</dbReference>
<dbReference type="SUPFAM" id="SSF48452">
    <property type="entry name" value="TPR-like"/>
    <property type="match status" value="1"/>
</dbReference>
<dbReference type="GO" id="GO:0005829">
    <property type="term" value="C:cytosol"/>
    <property type="evidence" value="ECO:0007669"/>
    <property type="project" value="TreeGrafter"/>
</dbReference>
<organism evidence="8 9">
    <name type="scientific">Rhodospira trueperi</name>
    <dbReference type="NCBI Taxonomy" id="69960"/>
    <lineage>
        <taxon>Bacteria</taxon>
        <taxon>Pseudomonadati</taxon>
        <taxon>Pseudomonadota</taxon>
        <taxon>Alphaproteobacteria</taxon>
        <taxon>Rhodospirillales</taxon>
        <taxon>Rhodospirillaceae</taxon>
        <taxon>Rhodospira</taxon>
    </lineage>
</organism>
<dbReference type="AlphaFoldDB" id="A0A1G7FUN0"/>
<dbReference type="GO" id="GO:0006950">
    <property type="term" value="P:response to stress"/>
    <property type="evidence" value="ECO:0007669"/>
    <property type="project" value="UniProtKB-ARBA"/>
</dbReference>
<accession>A0A1G7FUN0</accession>
<evidence type="ECO:0000256" key="5">
    <source>
        <dbReference type="ARBA" id="ARBA00023284"/>
    </source>
</evidence>
<name>A0A1G7FUN0_9PROT</name>
<dbReference type="NCBIfam" id="TIGR01068">
    <property type="entry name" value="thioredoxin"/>
    <property type="match status" value="1"/>
</dbReference>
<dbReference type="PROSITE" id="PS51352">
    <property type="entry name" value="THIOREDOXIN_2"/>
    <property type="match status" value="1"/>
</dbReference>
<dbReference type="Proteomes" id="UP000199412">
    <property type="component" value="Unassembled WGS sequence"/>
</dbReference>
<dbReference type="Gene3D" id="1.25.40.10">
    <property type="entry name" value="Tetratricopeptide repeat domain"/>
    <property type="match status" value="2"/>
</dbReference>
<dbReference type="EMBL" id="FNAP01000012">
    <property type="protein sequence ID" value="SDE79568.1"/>
    <property type="molecule type" value="Genomic_DNA"/>
</dbReference>
<dbReference type="Pfam" id="PF14561">
    <property type="entry name" value="TPR_20"/>
    <property type="match status" value="1"/>
</dbReference>
<dbReference type="Gene3D" id="3.40.30.10">
    <property type="entry name" value="Glutaredoxin"/>
    <property type="match status" value="1"/>
</dbReference>
<keyword evidence="5" id="KW-0676">Redox-active center</keyword>
<gene>
    <name evidence="8" type="ORF">SAMN05421720_11281</name>
</gene>
<dbReference type="Pfam" id="PF14559">
    <property type="entry name" value="TPR_19"/>
    <property type="match status" value="1"/>
</dbReference>
<protein>
    <recommendedName>
        <fullName evidence="6">Thioredoxin</fullName>
    </recommendedName>
</protein>
<dbReference type="FunFam" id="3.40.30.10:FF:000001">
    <property type="entry name" value="Thioredoxin"/>
    <property type="match status" value="1"/>
</dbReference>
<reference evidence="8 9" key="1">
    <citation type="submission" date="2016-10" db="EMBL/GenBank/DDBJ databases">
        <authorList>
            <person name="de Groot N.N."/>
        </authorList>
    </citation>
    <scope>NUCLEOTIDE SEQUENCE [LARGE SCALE GENOMIC DNA]</scope>
    <source>
        <strain evidence="8 9">ATCC 700224</strain>
    </source>
</reference>
<dbReference type="InterPro" id="IPR013766">
    <property type="entry name" value="Thioredoxin_domain"/>
</dbReference>
<proteinExistence type="inferred from homology"/>
<evidence type="ECO:0000313" key="8">
    <source>
        <dbReference type="EMBL" id="SDE79568.1"/>
    </source>
</evidence>
<evidence type="ECO:0000256" key="3">
    <source>
        <dbReference type="ARBA" id="ARBA00022982"/>
    </source>
</evidence>
<evidence type="ECO:0000256" key="4">
    <source>
        <dbReference type="ARBA" id="ARBA00023157"/>
    </source>
</evidence>
<dbReference type="SUPFAM" id="SSF52833">
    <property type="entry name" value="Thioredoxin-like"/>
    <property type="match status" value="1"/>
</dbReference>
<dbReference type="GO" id="GO:0015035">
    <property type="term" value="F:protein-disulfide reductase activity"/>
    <property type="evidence" value="ECO:0007669"/>
    <property type="project" value="UniProtKB-UniRule"/>
</dbReference>
<dbReference type="RefSeq" id="WP_092787477.1">
    <property type="nucleotide sequence ID" value="NZ_FNAP01000012.1"/>
</dbReference>
<dbReference type="PRINTS" id="PR00421">
    <property type="entry name" value="THIOREDOXIN"/>
</dbReference>
<dbReference type="PANTHER" id="PTHR45663">
    <property type="entry name" value="GEO12009P1"/>
    <property type="match status" value="1"/>
</dbReference>
<dbReference type="InterPro" id="IPR017937">
    <property type="entry name" value="Thioredoxin_CS"/>
</dbReference>
<dbReference type="Pfam" id="PF00085">
    <property type="entry name" value="Thioredoxin"/>
    <property type="match status" value="1"/>
</dbReference>
<evidence type="ECO:0000259" key="7">
    <source>
        <dbReference type="PROSITE" id="PS51352"/>
    </source>
</evidence>
<dbReference type="PANTHER" id="PTHR45663:SF11">
    <property type="entry name" value="GEO12009P1"/>
    <property type="match status" value="1"/>
</dbReference>
<comment type="similarity">
    <text evidence="1">Belongs to the thioredoxin family.</text>
</comment>
<sequence>MAIILDGESTTVSTAAPAAGGDLIKDGTTDTFMADVIEASNSVPVVVDFWAPWCGPCKTLGPMLEKLVRQMGGAVRMVKINVDENQELAAQLRVQSIPTVYGFRQGRPVDAFAGALPESQIKQFLSGLTGGAENSVDALLEEAAQALEGGDTETALSLYQQVLQADQGNPKAIAGYLRGLIANGQSGDAAQIVAQLPADLLRDPDIAAAKTKLELSQESAGPVAELRAKVEAEPDNHQARYDLANALYAADQADAAVEELLEVFRRDRSWNDDAARQRLLKIFEALGPGHPAAVNGRRRLSALVFS</sequence>
<feature type="domain" description="Thioredoxin" evidence="7">
    <location>
        <begin position="10"/>
        <end position="130"/>
    </location>
</feature>
<dbReference type="InterPro" id="IPR005746">
    <property type="entry name" value="Thioredoxin"/>
</dbReference>
<keyword evidence="4" id="KW-1015">Disulfide bond</keyword>
<evidence type="ECO:0000256" key="2">
    <source>
        <dbReference type="ARBA" id="ARBA00022448"/>
    </source>
</evidence>
<evidence type="ECO:0000256" key="6">
    <source>
        <dbReference type="NCBIfam" id="TIGR01068"/>
    </source>
</evidence>
<dbReference type="InterPro" id="IPR011990">
    <property type="entry name" value="TPR-like_helical_dom_sf"/>
</dbReference>
<dbReference type="STRING" id="69960.SAMN05421720_11281"/>
<dbReference type="GO" id="GO:0045454">
    <property type="term" value="P:cell redox homeostasis"/>
    <property type="evidence" value="ECO:0007669"/>
    <property type="project" value="TreeGrafter"/>
</dbReference>
<dbReference type="CDD" id="cd02947">
    <property type="entry name" value="TRX_family"/>
    <property type="match status" value="1"/>
</dbReference>
<dbReference type="OrthoDB" id="9790390at2"/>
<keyword evidence="2" id="KW-0813">Transport</keyword>
<evidence type="ECO:0000256" key="1">
    <source>
        <dbReference type="ARBA" id="ARBA00008987"/>
    </source>
</evidence>
<evidence type="ECO:0000313" key="9">
    <source>
        <dbReference type="Proteomes" id="UP000199412"/>
    </source>
</evidence>